<evidence type="ECO:0000256" key="1">
    <source>
        <dbReference type="SAM" id="MobiDB-lite"/>
    </source>
</evidence>
<reference evidence="2 3" key="1">
    <citation type="submission" date="2023-02" db="EMBL/GenBank/DDBJ databases">
        <title>LHISI_Scaffold_Assembly.</title>
        <authorList>
            <person name="Stuart O.P."/>
            <person name="Cleave R."/>
            <person name="Magrath M.J.L."/>
            <person name="Mikheyev A.S."/>
        </authorList>
    </citation>
    <scope>NUCLEOTIDE SEQUENCE [LARGE SCALE GENOMIC DNA]</scope>
    <source>
        <strain evidence="2">Daus_M_001</strain>
        <tissue evidence="2">Leg muscle</tissue>
    </source>
</reference>
<evidence type="ECO:0000313" key="3">
    <source>
        <dbReference type="Proteomes" id="UP001159363"/>
    </source>
</evidence>
<sequence>MVKEVEHPEVCWRMVDWGVCVLHKARRNEVRMEQFRDVSARKRIPKKTRRPVPSSGKIITCENPGVTRQGIETASPWREASILTAQPPRLRELWLGCSPPTTLIRVRYPAGSLPDFRMWESCWTTPLAGGFSRDTSVFPALAFQRRSILESRFMSCPGMTDTYGSQLESTSLGECCLALCSLPTRAGEPFKTLAQRRGNLASVCGVGRSALIDGKHFSPYSRLQPAVRPVSDMPGDRTGFVDTLGCTAGVCRLFTVAAKALPFLLPPAASRAKGRRRRSRNQSGGGRACRGGDMCNFLKTAEPPGPRLADVPGSIPAFTWRDFGKPWKTEIMMTGLGIKPGSSRLRGQWFTTSRARSVLLFTSHQGGLDSIPGGVAPGFSHLGIVADDVAGGRFFSGFSRYPRPCIPVLLRAHLVSLSSALNTSRLRAAQTSPVSTSLFHLPVMYLSGRREGVESQHCDDARAGRGGGVEVAHSLRPRENGAVLCRQRHPPPYFEPGGGGADALWQPGGGGGGCSVGEGGEVADKCADENCEQNSRKLNSWTALPAAIDKGPVPEGGGGGFCRVAASAGDGPCILAWNRLGCWWADWPRLWSWGSPVGKDLSLAAGTWRGGLKFWKDACACAAGTAQSVAVDISDDPAEYKLLKKYLASIGKRATGYTETNVFNKASDCARTCLSPLWPLPRSSTLASHQGEPGLIPGRVTGFSEVGIAVDRRIFSVGGGDLPFPPPLHYGAAPYSLQSHSSLTHYIKAEATGGRQLGRNWLERSGLVSQNSQSGTESRKRQKMKPCRIQLLQAITDDDKRLRGQLRNYMQHHMVDDDFSHRLVLSPHT</sequence>
<comment type="caution">
    <text evidence="2">The sequence shown here is derived from an EMBL/GenBank/DDBJ whole genome shotgun (WGS) entry which is preliminary data.</text>
</comment>
<proteinExistence type="predicted"/>
<feature type="compositionally biased region" description="Polar residues" evidence="1">
    <location>
        <begin position="767"/>
        <end position="776"/>
    </location>
</feature>
<organism evidence="2 3">
    <name type="scientific">Dryococelus australis</name>
    <dbReference type="NCBI Taxonomy" id="614101"/>
    <lineage>
        <taxon>Eukaryota</taxon>
        <taxon>Metazoa</taxon>
        <taxon>Ecdysozoa</taxon>
        <taxon>Arthropoda</taxon>
        <taxon>Hexapoda</taxon>
        <taxon>Insecta</taxon>
        <taxon>Pterygota</taxon>
        <taxon>Neoptera</taxon>
        <taxon>Polyneoptera</taxon>
        <taxon>Phasmatodea</taxon>
        <taxon>Verophasmatodea</taxon>
        <taxon>Anareolatae</taxon>
        <taxon>Phasmatidae</taxon>
        <taxon>Eurycanthinae</taxon>
        <taxon>Dryococelus</taxon>
    </lineage>
</organism>
<dbReference type="EMBL" id="JARBHB010000002">
    <property type="protein sequence ID" value="KAJ8893769.1"/>
    <property type="molecule type" value="Genomic_DNA"/>
</dbReference>
<dbReference type="Proteomes" id="UP001159363">
    <property type="component" value="Chromosome 2"/>
</dbReference>
<protein>
    <submittedName>
        <fullName evidence="2">Uncharacterized protein</fullName>
    </submittedName>
</protein>
<keyword evidence="3" id="KW-1185">Reference proteome</keyword>
<accession>A0ABQ9IC12</accession>
<gene>
    <name evidence="2" type="ORF">PR048_006369</name>
</gene>
<name>A0ABQ9IC12_9NEOP</name>
<evidence type="ECO:0000313" key="2">
    <source>
        <dbReference type="EMBL" id="KAJ8893769.1"/>
    </source>
</evidence>
<feature type="region of interest" description="Disordered" evidence="1">
    <location>
        <begin position="766"/>
        <end position="785"/>
    </location>
</feature>